<evidence type="ECO:0000313" key="2">
    <source>
        <dbReference type="Proteomes" id="UP000311919"/>
    </source>
</evidence>
<organism evidence="1 2">
    <name type="scientific">Schistosoma japonicum</name>
    <name type="common">Blood fluke</name>
    <dbReference type="NCBI Taxonomy" id="6182"/>
    <lineage>
        <taxon>Eukaryota</taxon>
        <taxon>Metazoa</taxon>
        <taxon>Spiralia</taxon>
        <taxon>Lophotrochozoa</taxon>
        <taxon>Platyhelminthes</taxon>
        <taxon>Trematoda</taxon>
        <taxon>Digenea</taxon>
        <taxon>Strigeidida</taxon>
        <taxon>Schistosomatoidea</taxon>
        <taxon>Schistosomatidae</taxon>
        <taxon>Schistosoma</taxon>
    </lineage>
</organism>
<comment type="caution">
    <text evidence="1">The sequence shown here is derived from an EMBL/GenBank/DDBJ whole genome shotgun (WGS) entry which is preliminary data.</text>
</comment>
<reference evidence="1 2" key="1">
    <citation type="submission" date="2019-03" db="EMBL/GenBank/DDBJ databases">
        <title>An improved genome assembly of the fluke Schistosoma japonicum.</title>
        <authorList>
            <person name="Hu W."/>
            <person name="Luo F."/>
            <person name="Yin M."/>
            <person name="Mo X."/>
            <person name="Sun C."/>
            <person name="Wu Q."/>
            <person name="Zhu B."/>
            <person name="Xiang M."/>
            <person name="Wang J."/>
            <person name="Wang Y."/>
            <person name="Zhang T."/>
            <person name="Xu B."/>
            <person name="Zheng H."/>
            <person name="Feng Z."/>
        </authorList>
    </citation>
    <scope>NUCLEOTIDE SEQUENCE [LARGE SCALE GENOMIC DNA]</scope>
    <source>
        <strain evidence="1">HuSjv2</strain>
        <tissue evidence="1">Worms</tissue>
    </source>
</reference>
<feature type="non-terminal residue" evidence="1">
    <location>
        <position position="169"/>
    </location>
</feature>
<protein>
    <submittedName>
        <fullName evidence="1">Polyprotein</fullName>
    </submittedName>
</protein>
<dbReference type="OrthoDB" id="10030815at2759"/>
<evidence type="ECO:0000313" key="1">
    <source>
        <dbReference type="EMBL" id="TNN08890.1"/>
    </source>
</evidence>
<dbReference type="Gene3D" id="3.60.10.10">
    <property type="entry name" value="Endonuclease/exonuclease/phosphatase"/>
    <property type="match status" value="1"/>
</dbReference>
<sequence>YIVNTIIVISERSLTPDRNGTEVMRSNFYSKHDCSPTFYRFKDPRTVIRLTSLCENKESARFTLRVSGNPTATTAGLAGVSIALSSKVEKALLDWIPIDSRLYAVLLNGTVRTRKDRDTRRNLFVVSVYAPTDCSSNKVKDGFYRKLSDLLCKTERTDVVIVVGDFNAQ</sequence>
<dbReference type="AlphaFoldDB" id="A0A4Z2CY33"/>
<dbReference type="EMBL" id="SKCS01000402">
    <property type="protein sequence ID" value="TNN08890.1"/>
    <property type="molecule type" value="Genomic_DNA"/>
</dbReference>
<dbReference type="Proteomes" id="UP000311919">
    <property type="component" value="Unassembled WGS sequence"/>
</dbReference>
<accession>A0A4Z2CY33</accession>
<name>A0A4Z2CY33_SCHJA</name>
<dbReference type="SUPFAM" id="SSF56219">
    <property type="entry name" value="DNase I-like"/>
    <property type="match status" value="1"/>
</dbReference>
<proteinExistence type="predicted"/>
<dbReference type="STRING" id="6182.A0A4Z2CY33"/>
<dbReference type="InterPro" id="IPR036691">
    <property type="entry name" value="Endo/exonu/phosph_ase_sf"/>
</dbReference>
<feature type="non-terminal residue" evidence="1">
    <location>
        <position position="1"/>
    </location>
</feature>
<keyword evidence="2" id="KW-1185">Reference proteome</keyword>
<gene>
    <name evidence="1" type="ORF">EWB00_006700</name>
</gene>